<dbReference type="EMBL" id="QXCT01000002">
    <property type="protein sequence ID" value="MDW9254046.1"/>
    <property type="molecule type" value="Genomic_DNA"/>
</dbReference>
<sequence>MGSCGFVWFRIIRRVVATLARRPSVEGGTRRDGRMHSRGERRTPPVPPAPSNKRFSRQSDACAGRDPYRFVTARSSRRAAFAAPGAPKRPARGKRRRRGARARDRLLHDTARATRGLY</sequence>
<organism evidence="2 3">
    <name type="scientific">Burkholderia thailandensis</name>
    <dbReference type="NCBI Taxonomy" id="57975"/>
    <lineage>
        <taxon>Bacteria</taxon>
        <taxon>Pseudomonadati</taxon>
        <taxon>Pseudomonadota</taxon>
        <taxon>Betaproteobacteria</taxon>
        <taxon>Burkholderiales</taxon>
        <taxon>Burkholderiaceae</taxon>
        <taxon>Burkholderia</taxon>
        <taxon>pseudomallei group</taxon>
    </lineage>
</organism>
<evidence type="ECO:0000313" key="2">
    <source>
        <dbReference type="EMBL" id="MDW9254046.1"/>
    </source>
</evidence>
<feature type="region of interest" description="Disordered" evidence="1">
    <location>
        <begin position="20"/>
        <end position="62"/>
    </location>
</feature>
<protein>
    <submittedName>
        <fullName evidence="2">Uncharacterized protein</fullName>
    </submittedName>
</protein>
<evidence type="ECO:0000256" key="1">
    <source>
        <dbReference type="SAM" id="MobiDB-lite"/>
    </source>
</evidence>
<reference evidence="2" key="1">
    <citation type="submission" date="2018-08" db="EMBL/GenBank/DDBJ databases">
        <title>Identification of Burkholderia cepacia strains that express a Burkholderia pseudomallei-like capsular polysaccharide.</title>
        <authorList>
            <person name="Burtnick M.N."/>
            <person name="Vongsouvath M."/>
            <person name="Newton P."/>
            <person name="Wuthiekanun V."/>
            <person name="Limmathurotsakul D."/>
            <person name="Brett P.J."/>
            <person name="Chantratita N."/>
            <person name="Dance D.A."/>
        </authorList>
    </citation>
    <scope>NUCLEOTIDE SEQUENCE</scope>
    <source>
        <strain evidence="2">SBXCC001</strain>
    </source>
</reference>
<accession>A0AAW9CVW8</accession>
<dbReference type="Proteomes" id="UP001272137">
    <property type="component" value="Unassembled WGS sequence"/>
</dbReference>
<gene>
    <name evidence="2" type="ORF">C7S16_0759</name>
</gene>
<name>A0AAW9CVW8_BURTH</name>
<feature type="region of interest" description="Disordered" evidence="1">
    <location>
        <begin position="75"/>
        <end position="118"/>
    </location>
</feature>
<proteinExistence type="predicted"/>
<comment type="caution">
    <text evidence="2">The sequence shown here is derived from an EMBL/GenBank/DDBJ whole genome shotgun (WGS) entry which is preliminary data.</text>
</comment>
<feature type="compositionally biased region" description="Basic residues" evidence="1">
    <location>
        <begin position="89"/>
        <end position="100"/>
    </location>
</feature>
<feature type="compositionally biased region" description="Basic and acidic residues" evidence="1">
    <location>
        <begin position="101"/>
        <end position="112"/>
    </location>
</feature>
<feature type="compositionally biased region" description="Low complexity" evidence="1">
    <location>
        <begin position="78"/>
        <end position="88"/>
    </location>
</feature>
<evidence type="ECO:0000313" key="3">
    <source>
        <dbReference type="Proteomes" id="UP001272137"/>
    </source>
</evidence>
<dbReference type="AlphaFoldDB" id="A0AAW9CVW8"/>
<feature type="compositionally biased region" description="Basic and acidic residues" evidence="1">
    <location>
        <begin position="28"/>
        <end position="43"/>
    </location>
</feature>